<proteinExistence type="predicted"/>
<dbReference type="PANTHER" id="PTHR43349">
    <property type="entry name" value="PINORESINOL REDUCTASE-RELATED"/>
    <property type="match status" value="1"/>
</dbReference>
<feature type="domain" description="NmrA-like" evidence="2">
    <location>
        <begin position="99"/>
        <end position="214"/>
    </location>
</feature>
<dbReference type="Gene3D" id="3.40.50.720">
    <property type="entry name" value="NAD(P)-binding Rossmann-like Domain"/>
    <property type="match status" value="1"/>
</dbReference>
<evidence type="ECO:0000313" key="3">
    <source>
        <dbReference type="EMBL" id="KAG6388844.1"/>
    </source>
</evidence>
<gene>
    <name evidence="3" type="ORF">SASPL_150280</name>
</gene>
<dbReference type="AlphaFoldDB" id="A0A8X8Z2I6"/>
<dbReference type="PANTHER" id="PTHR43349:SF9">
    <property type="entry name" value="PHENYLCOUMARAN BENZYLIC ETHER REDUCTASE-LIKE PROTEIN"/>
    <property type="match status" value="1"/>
</dbReference>
<dbReference type="SUPFAM" id="SSF51735">
    <property type="entry name" value="NAD(P)-binding Rossmann-fold domains"/>
    <property type="match status" value="1"/>
</dbReference>
<reference evidence="3" key="1">
    <citation type="submission" date="2018-01" db="EMBL/GenBank/DDBJ databases">
        <authorList>
            <person name="Mao J.F."/>
        </authorList>
    </citation>
    <scope>NUCLEOTIDE SEQUENCE</scope>
    <source>
        <strain evidence="3">Huo1</strain>
        <tissue evidence="3">Leaf</tissue>
    </source>
</reference>
<accession>A0A8X8Z2I6</accession>
<dbReference type="InterPro" id="IPR036291">
    <property type="entry name" value="NAD(P)-bd_dom_sf"/>
</dbReference>
<dbReference type="InterPro" id="IPR008030">
    <property type="entry name" value="NmrA-like"/>
</dbReference>
<dbReference type="Pfam" id="PF05368">
    <property type="entry name" value="NmrA"/>
    <property type="match status" value="1"/>
</dbReference>
<feature type="compositionally biased region" description="Basic and acidic residues" evidence="1">
    <location>
        <begin position="86"/>
        <end position="99"/>
    </location>
</feature>
<dbReference type="GO" id="GO:0004865">
    <property type="term" value="F:protein serine/threonine phosphatase inhibitor activity"/>
    <property type="evidence" value="ECO:0007669"/>
    <property type="project" value="InterPro"/>
</dbReference>
<evidence type="ECO:0000256" key="1">
    <source>
        <dbReference type="SAM" id="MobiDB-lite"/>
    </source>
</evidence>
<name>A0A8X8Z2I6_SALSN</name>
<dbReference type="InterPro" id="IPR011107">
    <property type="entry name" value="PPI_Ypi1"/>
</dbReference>
<evidence type="ECO:0000259" key="2">
    <source>
        <dbReference type="Pfam" id="PF05368"/>
    </source>
</evidence>
<feature type="region of interest" description="Disordered" evidence="1">
    <location>
        <begin position="1"/>
        <end position="34"/>
    </location>
</feature>
<keyword evidence="4" id="KW-1185">Reference proteome</keyword>
<dbReference type="Pfam" id="PF07491">
    <property type="entry name" value="PPI_Ypi1"/>
    <property type="match status" value="1"/>
</dbReference>
<feature type="region of interest" description="Disordered" evidence="1">
    <location>
        <begin position="78"/>
        <end position="102"/>
    </location>
</feature>
<dbReference type="Proteomes" id="UP000298416">
    <property type="component" value="Unassembled WGS sequence"/>
</dbReference>
<reference evidence="3" key="2">
    <citation type="submission" date="2020-08" db="EMBL/GenBank/DDBJ databases">
        <title>Plant Genome Project.</title>
        <authorList>
            <person name="Zhang R.-G."/>
        </authorList>
    </citation>
    <scope>NUCLEOTIDE SEQUENCE</scope>
    <source>
        <strain evidence="3">Huo1</strain>
        <tissue evidence="3">Leaf</tissue>
    </source>
</reference>
<protein>
    <recommendedName>
        <fullName evidence="2">NmrA-like domain-containing protein</fullName>
    </recommendedName>
</protein>
<comment type="caution">
    <text evidence="3">The sequence shown here is derived from an EMBL/GenBank/DDBJ whole genome shotgun (WGS) entry which is preliminary data.</text>
</comment>
<dbReference type="InterPro" id="IPR050608">
    <property type="entry name" value="NmrA-type/Isoflavone_red_sf"/>
</dbReference>
<sequence>MARPTSSRQLTTAPPTATTTALETSSSSNQQRQIRDSLLLKLKLPKKKVSWKKGTVDNEFMNKKSSKKCCIFHKEKPFDEDDSDAECDHDHDHDHEEASTSRASLKLGHPTYVFSRPNSSKTNLLNHFQSLGAIIVKGMLDEHEKLVSVIKEVDVVISAVAYPQILDQLKILEAIKRFLASGYGVDEDKEISVLPAFESVVEKKRRIRRAIEEAIEEIEIYKF</sequence>
<feature type="compositionally biased region" description="Low complexity" evidence="1">
    <location>
        <begin position="10"/>
        <end position="28"/>
    </location>
</feature>
<evidence type="ECO:0000313" key="4">
    <source>
        <dbReference type="Proteomes" id="UP000298416"/>
    </source>
</evidence>
<dbReference type="EMBL" id="PNBA02000020">
    <property type="protein sequence ID" value="KAG6388844.1"/>
    <property type="molecule type" value="Genomic_DNA"/>
</dbReference>
<organism evidence="3">
    <name type="scientific">Salvia splendens</name>
    <name type="common">Scarlet sage</name>
    <dbReference type="NCBI Taxonomy" id="180675"/>
    <lineage>
        <taxon>Eukaryota</taxon>
        <taxon>Viridiplantae</taxon>
        <taxon>Streptophyta</taxon>
        <taxon>Embryophyta</taxon>
        <taxon>Tracheophyta</taxon>
        <taxon>Spermatophyta</taxon>
        <taxon>Magnoliopsida</taxon>
        <taxon>eudicotyledons</taxon>
        <taxon>Gunneridae</taxon>
        <taxon>Pentapetalae</taxon>
        <taxon>asterids</taxon>
        <taxon>lamiids</taxon>
        <taxon>Lamiales</taxon>
        <taxon>Lamiaceae</taxon>
        <taxon>Nepetoideae</taxon>
        <taxon>Mentheae</taxon>
        <taxon>Salviinae</taxon>
        <taxon>Salvia</taxon>
        <taxon>Salvia subgen. Calosphace</taxon>
        <taxon>core Calosphace</taxon>
    </lineage>
</organism>